<reference evidence="3 4" key="1">
    <citation type="submission" date="2016-11" db="EMBL/GenBank/DDBJ databases">
        <title>Genome sequences of unsequenced Mycobacteria.</title>
        <authorList>
            <person name="Greninger A.L."/>
            <person name="Fang F."/>
            <person name="Jerome K.R."/>
        </authorList>
    </citation>
    <scope>NUCLEOTIDE SEQUENCE [LARGE SCALE GENOMIC DNA]</scope>
    <source>
        <strain evidence="3 4">M11</strain>
    </source>
</reference>
<dbReference type="CDD" id="cd11297">
    <property type="entry name" value="PIN_LabA-like_N_1"/>
    <property type="match status" value="1"/>
</dbReference>
<protein>
    <recommendedName>
        <fullName evidence="2">HTH OST-type domain-containing protein</fullName>
    </recommendedName>
</protein>
<proteinExistence type="predicted"/>
<evidence type="ECO:0000259" key="2">
    <source>
        <dbReference type="PROSITE" id="PS51644"/>
    </source>
</evidence>
<dbReference type="PANTHER" id="PTHR35811">
    <property type="entry name" value="SLR1870 PROTEIN"/>
    <property type="match status" value="1"/>
</dbReference>
<sequence length="297" mass="32356">MTEPVAARVAVYLDFDNIVISRYDQVHGRNSFQRDKAKGLEQYGERLGRATVDVGAILDFASSFGTLVLTRAYADWSADINTGYRGQLVARAVDLVQLFPAAAYGKNGADIRLAVDAVEDMFRLPDLTHVVIVAGDSDYIPLAQRCKRLGRYVVGIGVAGASSRALAAACDEFVIYDSLPGVPALEPAPAAVDAEAKPAKRRSGRAKEAPPEEPEPPDPQAAATALLTRALQIGLEKDDVDWLHNSAVKAQMKRMDPSFSERALGFRSFSDFLRSRSDVVELDETSTTRMVRLRAQE</sequence>
<accession>A0A1Q4I2M7</accession>
<feature type="domain" description="HTH OST-type" evidence="2">
    <location>
        <begin position="219"/>
        <end position="295"/>
    </location>
</feature>
<gene>
    <name evidence="3" type="ORF">BRW65_01980</name>
</gene>
<dbReference type="EMBL" id="MPNT01000001">
    <property type="protein sequence ID" value="OJZ76217.1"/>
    <property type="molecule type" value="Genomic_DNA"/>
</dbReference>
<dbReference type="Pfam" id="PF01936">
    <property type="entry name" value="NYN"/>
    <property type="match status" value="1"/>
</dbReference>
<dbReference type="RefSeq" id="WP_073870653.1">
    <property type="nucleotide sequence ID" value="NZ_MPNT01000001.1"/>
</dbReference>
<dbReference type="InterPro" id="IPR021139">
    <property type="entry name" value="NYN"/>
</dbReference>
<dbReference type="InterPro" id="IPR025605">
    <property type="entry name" value="OST-HTH/LOTUS_dom"/>
</dbReference>
<evidence type="ECO:0000256" key="1">
    <source>
        <dbReference type="SAM" id="MobiDB-lite"/>
    </source>
</evidence>
<dbReference type="Pfam" id="PF12872">
    <property type="entry name" value="OST-HTH"/>
    <property type="match status" value="1"/>
</dbReference>
<keyword evidence="4" id="KW-1185">Reference proteome</keyword>
<name>A0A1Q4I2M7_9MYCO</name>
<evidence type="ECO:0000313" key="4">
    <source>
        <dbReference type="Proteomes" id="UP000186438"/>
    </source>
</evidence>
<dbReference type="Gene3D" id="3.40.50.1010">
    <property type="entry name" value="5'-nuclease"/>
    <property type="match status" value="1"/>
</dbReference>
<organism evidence="3 4">
    <name type="scientific">Mycobacterium paraffinicum</name>
    <dbReference type="NCBI Taxonomy" id="53378"/>
    <lineage>
        <taxon>Bacteria</taxon>
        <taxon>Bacillati</taxon>
        <taxon>Actinomycetota</taxon>
        <taxon>Actinomycetes</taxon>
        <taxon>Mycobacteriales</taxon>
        <taxon>Mycobacteriaceae</taxon>
        <taxon>Mycobacterium</taxon>
    </lineage>
</organism>
<dbReference type="GO" id="GO:0004540">
    <property type="term" value="F:RNA nuclease activity"/>
    <property type="evidence" value="ECO:0007669"/>
    <property type="project" value="InterPro"/>
</dbReference>
<comment type="caution">
    <text evidence="3">The sequence shown here is derived from an EMBL/GenBank/DDBJ whole genome shotgun (WGS) entry which is preliminary data.</text>
</comment>
<dbReference type="STRING" id="53378.BRW65_01980"/>
<feature type="region of interest" description="Disordered" evidence="1">
    <location>
        <begin position="190"/>
        <end position="220"/>
    </location>
</feature>
<dbReference type="InterPro" id="IPR041966">
    <property type="entry name" value="LOTUS-like"/>
</dbReference>
<evidence type="ECO:0000313" key="3">
    <source>
        <dbReference type="EMBL" id="OJZ76217.1"/>
    </source>
</evidence>
<dbReference type="CDD" id="cd10146">
    <property type="entry name" value="LabA_like_C"/>
    <property type="match status" value="1"/>
</dbReference>
<dbReference type="OrthoDB" id="2379772at2"/>
<dbReference type="PANTHER" id="PTHR35811:SF1">
    <property type="entry name" value="HTH OST-TYPE DOMAIN-CONTAINING PROTEIN"/>
    <property type="match status" value="1"/>
</dbReference>
<dbReference type="Gene3D" id="3.30.420.610">
    <property type="entry name" value="LOTUS domain-like"/>
    <property type="match status" value="1"/>
</dbReference>
<dbReference type="AlphaFoldDB" id="A0A1Q4I2M7"/>
<dbReference type="PROSITE" id="PS51644">
    <property type="entry name" value="HTH_OST"/>
    <property type="match status" value="1"/>
</dbReference>
<dbReference type="Proteomes" id="UP000186438">
    <property type="component" value="Unassembled WGS sequence"/>
</dbReference>